<sequence>TSYSGRLTSPSSDSGKIREQGSIKKISLGSRLRTVILRKKSSSSSDNSQDGKRISLTQPKTVDFPDVDPSSIQLPTGESALQAFSGTKHIDDDDVCSNIFSLQSTFGTTSPTPEYSRQSSLSVESNYNFND</sequence>
<feature type="non-terminal residue" evidence="2">
    <location>
        <position position="131"/>
    </location>
</feature>
<feature type="compositionally biased region" description="Polar residues" evidence="1">
    <location>
        <begin position="1"/>
        <end position="14"/>
    </location>
</feature>
<protein>
    <submittedName>
        <fullName evidence="2">Uncharacterized protein</fullName>
    </submittedName>
</protein>
<feature type="non-terminal residue" evidence="2">
    <location>
        <position position="1"/>
    </location>
</feature>
<accession>A0A0B7C0T6</accession>
<reference evidence="2" key="1">
    <citation type="submission" date="2014-12" db="EMBL/GenBank/DDBJ databases">
        <title>Insight into the proteome of Arion vulgaris.</title>
        <authorList>
            <person name="Aradska J."/>
            <person name="Bulat T."/>
            <person name="Smidak R."/>
            <person name="Sarate P."/>
            <person name="Gangsoo J."/>
            <person name="Sialana F."/>
            <person name="Bilban M."/>
            <person name="Lubec G."/>
        </authorList>
    </citation>
    <scope>NUCLEOTIDE SEQUENCE</scope>
    <source>
        <tissue evidence="2">Skin</tissue>
    </source>
</reference>
<gene>
    <name evidence="2" type="primary">ORF217569</name>
</gene>
<evidence type="ECO:0000313" key="2">
    <source>
        <dbReference type="EMBL" id="CEK98030.1"/>
    </source>
</evidence>
<feature type="region of interest" description="Disordered" evidence="1">
    <location>
        <begin position="106"/>
        <end position="131"/>
    </location>
</feature>
<proteinExistence type="predicted"/>
<dbReference type="EMBL" id="HACG01051159">
    <property type="protein sequence ID" value="CEK98030.1"/>
    <property type="molecule type" value="Transcribed_RNA"/>
</dbReference>
<dbReference type="AlphaFoldDB" id="A0A0B7C0T6"/>
<name>A0A0B7C0T6_9EUPU</name>
<evidence type="ECO:0000256" key="1">
    <source>
        <dbReference type="SAM" id="MobiDB-lite"/>
    </source>
</evidence>
<feature type="region of interest" description="Disordered" evidence="1">
    <location>
        <begin position="1"/>
        <end position="22"/>
    </location>
</feature>
<feature type="region of interest" description="Disordered" evidence="1">
    <location>
        <begin position="39"/>
        <end position="69"/>
    </location>
</feature>
<organism evidence="2">
    <name type="scientific">Arion vulgaris</name>
    <dbReference type="NCBI Taxonomy" id="1028688"/>
    <lineage>
        <taxon>Eukaryota</taxon>
        <taxon>Metazoa</taxon>
        <taxon>Spiralia</taxon>
        <taxon>Lophotrochozoa</taxon>
        <taxon>Mollusca</taxon>
        <taxon>Gastropoda</taxon>
        <taxon>Heterobranchia</taxon>
        <taxon>Euthyneura</taxon>
        <taxon>Panpulmonata</taxon>
        <taxon>Eupulmonata</taxon>
        <taxon>Stylommatophora</taxon>
        <taxon>Helicina</taxon>
        <taxon>Arionoidea</taxon>
        <taxon>Arionidae</taxon>
        <taxon>Arion</taxon>
    </lineage>
</organism>